<reference evidence="2 3" key="1">
    <citation type="journal article" date="2024" name="Nat. Commun.">
        <title>Phylogenomics reveals the evolutionary origins of lichenization in chlorophyte algae.</title>
        <authorList>
            <person name="Puginier C."/>
            <person name="Libourel C."/>
            <person name="Otte J."/>
            <person name="Skaloud P."/>
            <person name="Haon M."/>
            <person name="Grisel S."/>
            <person name="Petersen M."/>
            <person name="Berrin J.G."/>
            <person name="Delaux P.M."/>
            <person name="Dal Grande F."/>
            <person name="Keller J."/>
        </authorList>
    </citation>
    <scope>NUCLEOTIDE SEQUENCE [LARGE SCALE GENOMIC DNA]</scope>
    <source>
        <strain evidence="2 3">SAG 216-7</strain>
    </source>
</reference>
<dbReference type="InterPro" id="IPR036188">
    <property type="entry name" value="FAD/NAD-bd_sf"/>
</dbReference>
<dbReference type="Proteomes" id="UP001491310">
    <property type="component" value="Unassembled WGS sequence"/>
</dbReference>
<feature type="region of interest" description="Disordered" evidence="1">
    <location>
        <begin position="1"/>
        <end position="21"/>
    </location>
</feature>
<sequence length="368" mass="38945">MGRRGPGGRSSTRRVDQDGPSMQFDHGCQFIRASDPACLEKVKEWQQKGFLRRWEGRLGMLDATTGKFSERSASGAATSTSGFCGIMGSGDIYVGMPSMDAVCQGLAAHPNLRPHWGSRVIGMRKLEDGGWELEYVAGREEHPATASHSAVVLADIMTVRSGSPGSLHLGEAAASRMVQQMGTVTASPVFSLMVCLNKGAVGPPFDSAAVSGCDSIQWIARDSSKPGRERSDGLECWVAMTTEAFARQLLEEAPLTKNGAYVAQSQQYLSELAPRIWEALWGVLQPFSSGVEQPAPVYMHAQRWGGGFKANVLSDACLIDTELGLAACGDFCGESSAQGAILSGLAAARALGESFPKAAGIAGISDSH</sequence>
<dbReference type="Gene3D" id="3.50.50.60">
    <property type="entry name" value="FAD/NAD(P)-binding domain"/>
    <property type="match status" value="1"/>
</dbReference>
<dbReference type="EMBL" id="JALJOT010000001">
    <property type="protein sequence ID" value="KAK9918022.1"/>
    <property type="molecule type" value="Genomic_DNA"/>
</dbReference>
<evidence type="ECO:0000313" key="3">
    <source>
        <dbReference type="Proteomes" id="UP001491310"/>
    </source>
</evidence>
<name>A0ABR2Z1H6_9CHLO</name>
<evidence type="ECO:0000313" key="2">
    <source>
        <dbReference type="EMBL" id="KAK9918022.1"/>
    </source>
</evidence>
<keyword evidence="3" id="KW-1185">Reference proteome</keyword>
<proteinExistence type="predicted"/>
<dbReference type="SUPFAM" id="SSF51905">
    <property type="entry name" value="FAD/NAD(P)-binding domain"/>
    <property type="match status" value="1"/>
</dbReference>
<organism evidence="2 3">
    <name type="scientific">Coccomyxa subellipsoidea</name>
    <dbReference type="NCBI Taxonomy" id="248742"/>
    <lineage>
        <taxon>Eukaryota</taxon>
        <taxon>Viridiplantae</taxon>
        <taxon>Chlorophyta</taxon>
        <taxon>core chlorophytes</taxon>
        <taxon>Trebouxiophyceae</taxon>
        <taxon>Trebouxiophyceae incertae sedis</taxon>
        <taxon>Coccomyxaceae</taxon>
        <taxon>Coccomyxa</taxon>
    </lineage>
</organism>
<dbReference type="Gene3D" id="3.90.660.10">
    <property type="match status" value="1"/>
</dbReference>
<accession>A0ABR2Z1H6</accession>
<evidence type="ECO:0008006" key="4">
    <source>
        <dbReference type="Google" id="ProtNLM"/>
    </source>
</evidence>
<protein>
    <recommendedName>
        <fullName evidence="4">Amine oxidase domain-containing protein</fullName>
    </recommendedName>
</protein>
<evidence type="ECO:0000256" key="1">
    <source>
        <dbReference type="SAM" id="MobiDB-lite"/>
    </source>
</evidence>
<dbReference type="PANTHER" id="PTHR16128">
    <property type="entry name" value="FAD/NAD(P)-BINDING OXIDOREDUCTASE FAMILY PROTEIN"/>
    <property type="match status" value="1"/>
</dbReference>
<comment type="caution">
    <text evidence="2">The sequence shown here is derived from an EMBL/GenBank/DDBJ whole genome shotgun (WGS) entry which is preliminary data.</text>
</comment>
<gene>
    <name evidence="2" type="ORF">WJX75_000626</name>
</gene>
<dbReference type="PANTHER" id="PTHR16128:SF5">
    <property type="entry name" value="FAD_NAD(P)-BINDING OXIDOREDUCTASE FAMILY PROTEIN"/>
    <property type="match status" value="1"/>
</dbReference>